<evidence type="ECO:0000313" key="5">
    <source>
        <dbReference type="Proteomes" id="UP000244069"/>
    </source>
</evidence>
<dbReference type="AlphaFoldDB" id="A0A2T6ADI0"/>
<protein>
    <submittedName>
        <fullName evidence="4">Protein SCO1/2</fullName>
    </submittedName>
</protein>
<sequence>MGGAAALTGCRTETWYGKDVTGILPDLDFALTSAQDRQAVTEADYHGRIVALFFGFTFCPDICPMTLSNLAGVADRLGEDAENFSILFVTVDPERDTLPILADYAAAFTPRAAGLRGTPDQLARLARRLKVTYKVEPHPEGARDYAVSHGKSVYVFDRSGAARVLWPEFDTLQADVAAATEDIQRLITGE</sequence>
<feature type="binding site" evidence="2">
    <location>
        <position position="59"/>
    </location>
    <ligand>
        <name>Cu cation</name>
        <dbReference type="ChEBI" id="CHEBI:23378"/>
    </ligand>
</feature>
<keyword evidence="3" id="KW-1015">Disulfide bond</keyword>
<dbReference type="PANTHER" id="PTHR12151:SF25">
    <property type="entry name" value="LINALOOL DEHYDRATASE_ISOMERASE DOMAIN-CONTAINING PROTEIN"/>
    <property type="match status" value="1"/>
</dbReference>
<dbReference type="EMBL" id="QBKN01000026">
    <property type="protein sequence ID" value="PTX41867.1"/>
    <property type="molecule type" value="Genomic_DNA"/>
</dbReference>
<dbReference type="InterPro" id="IPR036249">
    <property type="entry name" value="Thioredoxin-like_sf"/>
</dbReference>
<gene>
    <name evidence="4" type="ORF">C8N44_12634</name>
</gene>
<dbReference type="PANTHER" id="PTHR12151">
    <property type="entry name" value="ELECTRON TRANSPORT PROTIN SCO1/SENC FAMILY MEMBER"/>
    <property type="match status" value="1"/>
</dbReference>
<dbReference type="Proteomes" id="UP000244069">
    <property type="component" value="Unassembled WGS sequence"/>
</dbReference>
<dbReference type="GO" id="GO:0046872">
    <property type="term" value="F:metal ion binding"/>
    <property type="evidence" value="ECO:0007669"/>
    <property type="project" value="UniProtKB-KW"/>
</dbReference>
<dbReference type="Pfam" id="PF02630">
    <property type="entry name" value="SCO1-SenC"/>
    <property type="match status" value="1"/>
</dbReference>
<name>A0A2T6ADI0_9RHOB</name>
<evidence type="ECO:0000256" key="2">
    <source>
        <dbReference type="PIRSR" id="PIRSR603782-1"/>
    </source>
</evidence>
<dbReference type="InterPro" id="IPR003782">
    <property type="entry name" value="SCO1/SenC"/>
</dbReference>
<dbReference type="SUPFAM" id="SSF52833">
    <property type="entry name" value="Thioredoxin-like"/>
    <property type="match status" value="1"/>
</dbReference>
<feature type="disulfide bond" description="Redox-active" evidence="3">
    <location>
        <begin position="59"/>
        <end position="63"/>
    </location>
</feature>
<reference evidence="4 5" key="1">
    <citation type="submission" date="2018-04" db="EMBL/GenBank/DDBJ databases">
        <title>Genomic Encyclopedia of Archaeal and Bacterial Type Strains, Phase II (KMG-II): from individual species to whole genera.</title>
        <authorList>
            <person name="Goeker M."/>
        </authorList>
    </citation>
    <scope>NUCLEOTIDE SEQUENCE [LARGE SCALE GENOMIC DNA]</scope>
    <source>
        <strain evidence="4 5">DSM 29329</strain>
    </source>
</reference>
<accession>A0A2T6ADI0</accession>
<dbReference type="CDD" id="cd02968">
    <property type="entry name" value="SCO"/>
    <property type="match status" value="1"/>
</dbReference>
<keyword evidence="2" id="KW-0479">Metal-binding</keyword>
<dbReference type="Gene3D" id="3.40.30.10">
    <property type="entry name" value="Glutaredoxin"/>
    <property type="match status" value="1"/>
</dbReference>
<feature type="binding site" evidence="2">
    <location>
        <position position="149"/>
    </location>
    <ligand>
        <name>Cu cation</name>
        <dbReference type="ChEBI" id="CHEBI:23378"/>
    </ligand>
</feature>
<keyword evidence="2" id="KW-0186">Copper</keyword>
<evidence type="ECO:0000313" key="4">
    <source>
        <dbReference type="EMBL" id="PTX41867.1"/>
    </source>
</evidence>
<organism evidence="4 5">
    <name type="scientific">Allosediminivita pacifica</name>
    <dbReference type="NCBI Taxonomy" id="1267769"/>
    <lineage>
        <taxon>Bacteria</taxon>
        <taxon>Pseudomonadati</taxon>
        <taxon>Pseudomonadota</taxon>
        <taxon>Alphaproteobacteria</taxon>
        <taxon>Rhodobacterales</taxon>
        <taxon>Paracoccaceae</taxon>
        <taxon>Allosediminivita</taxon>
    </lineage>
</organism>
<evidence type="ECO:0000256" key="1">
    <source>
        <dbReference type="ARBA" id="ARBA00010996"/>
    </source>
</evidence>
<comment type="caution">
    <text evidence="4">The sequence shown here is derived from an EMBL/GenBank/DDBJ whole genome shotgun (WGS) entry which is preliminary data.</text>
</comment>
<comment type="similarity">
    <text evidence="1">Belongs to the SCO1/2 family.</text>
</comment>
<evidence type="ECO:0000256" key="3">
    <source>
        <dbReference type="PIRSR" id="PIRSR603782-2"/>
    </source>
</evidence>
<proteinExistence type="inferred from homology"/>
<keyword evidence="5" id="KW-1185">Reference proteome</keyword>
<feature type="binding site" evidence="2">
    <location>
        <position position="63"/>
    </location>
    <ligand>
        <name>Cu cation</name>
        <dbReference type="ChEBI" id="CHEBI:23378"/>
    </ligand>
</feature>